<dbReference type="PANTHER" id="PTHR30632">
    <property type="entry name" value="MOLYBDATE-BINDING PERIPLASMIC PROTEIN"/>
    <property type="match status" value="1"/>
</dbReference>
<evidence type="ECO:0000256" key="3">
    <source>
        <dbReference type="ARBA" id="ARBA00022729"/>
    </source>
</evidence>
<evidence type="ECO:0000256" key="2">
    <source>
        <dbReference type="ARBA" id="ARBA00022723"/>
    </source>
</evidence>
<sequence>MQTTLNVAAAVSLQDALMELKEIYEKESDVEVLFQLGGSGTLARQLEQGMDADVFLSSNITWMDNLEEKDLIIKETRKDILQNRLVLVTNKDDVPSIDNLIYFNWEDVNRIAIGNPESVPAGEYAKEALMELEIWDEWENQFVFAKDVRQVMAYVESGNADYGLVYGSDIVVSEQLHVVATIDSSLHTQIIYPGAVIKNSEHVEEATGFLQFLQTDVAQEVFKHYGFGGNP</sequence>
<dbReference type="PIRSF" id="PIRSF004846">
    <property type="entry name" value="ModA"/>
    <property type="match status" value="1"/>
</dbReference>
<gene>
    <name evidence="4" type="primary">modA</name>
    <name evidence="4" type="ORF">ACFSBH_05990</name>
</gene>
<evidence type="ECO:0000313" key="4">
    <source>
        <dbReference type="EMBL" id="MFD1607199.1"/>
    </source>
</evidence>
<accession>A0ABW4HNL6</accession>
<dbReference type="Gene3D" id="3.40.190.10">
    <property type="entry name" value="Periplasmic binding protein-like II"/>
    <property type="match status" value="2"/>
</dbReference>
<evidence type="ECO:0000313" key="5">
    <source>
        <dbReference type="Proteomes" id="UP001597221"/>
    </source>
</evidence>
<keyword evidence="2" id="KW-0479">Metal-binding</keyword>
<name>A0ABW4HNL6_9BACI</name>
<dbReference type="PANTHER" id="PTHR30632:SF0">
    <property type="entry name" value="SULFATE-BINDING PROTEIN"/>
    <property type="match status" value="1"/>
</dbReference>
<dbReference type="InterPro" id="IPR050682">
    <property type="entry name" value="ModA/WtpA"/>
</dbReference>
<organism evidence="4 5">
    <name type="scientific">Oceanobacillus luteolus</name>
    <dbReference type="NCBI Taxonomy" id="1274358"/>
    <lineage>
        <taxon>Bacteria</taxon>
        <taxon>Bacillati</taxon>
        <taxon>Bacillota</taxon>
        <taxon>Bacilli</taxon>
        <taxon>Bacillales</taxon>
        <taxon>Bacillaceae</taxon>
        <taxon>Oceanobacillus</taxon>
    </lineage>
</organism>
<dbReference type="InterPro" id="IPR005950">
    <property type="entry name" value="ModA"/>
</dbReference>
<keyword evidence="5" id="KW-1185">Reference proteome</keyword>
<dbReference type="EMBL" id="JBHUDE010000028">
    <property type="protein sequence ID" value="MFD1607199.1"/>
    <property type="molecule type" value="Genomic_DNA"/>
</dbReference>
<reference evidence="5" key="1">
    <citation type="journal article" date="2019" name="Int. J. Syst. Evol. Microbiol.">
        <title>The Global Catalogue of Microorganisms (GCM) 10K type strain sequencing project: providing services to taxonomists for standard genome sequencing and annotation.</title>
        <authorList>
            <consortium name="The Broad Institute Genomics Platform"/>
            <consortium name="The Broad Institute Genome Sequencing Center for Infectious Disease"/>
            <person name="Wu L."/>
            <person name="Ma J."/>
        </authorList>
    </citation>
    <scope>NUCLEOTIDE SEQUENCE [LARGE SCALE GENOMIC DNA]</scope>
    <source>
        <strain evidence="5">CGMCC 1.12376</strain>
    </source>
</reference>
<proteinExistence type="inferred from homology"/>
<dbReference type="RefSeq" id="WP_251513492.1">
    <property type="nucleotide sequence ID" value="NZ_JAMBON010000011.1"/>
</dbReference>
<keyword evidence="3" id="KW-0732">Signal</keyword>
<dbReference type="SUPFAM" id="SSF53850">
    <property type="entry name" value="Periplasmic binding protein-like II"/>
    <property type="match status" value="1"/>
</dbReference>
<evidence type="ECO:0000256" key="1">
    <source>
        <dbReference type="ARBA" id="ARBA00009175"/>
    </source>
</evidence>
<comment type="caution">
    <text evidence="4">The sequence shown here is derived from an EMBL/GenBank/DDBJ whole genome shotgun (WGS) entry which is preliminary data.</text>
</comment>
<comment type="similarity">
    <text evidence="1">Belongs to the bacterial solute-binding protein ModA family.</text>
</comment>
<dbReference type="Pfam" id="PF13531">
    <property type="entry name" value="SBP_bac_11"/>
    <property type="match status" value="1"/>
</dbReference>
<dbReference type="NCBIfam" id="TIGR01256">
    <property type="entry name" value="modA"/>
    <property type="match status" value="1"/>
</dbReference>
<protein>
    <submittedName>
        <fullName evidence="4">Molybdate ABC transporter substrate-binding protein</fullName>
    </submittedName>
</protein>
<dbReference type="Proteomes" id="UP001597221">
    <property type="component" value="Unassembled WGS sequence"/>
</dbReference>